<keyword evidence="2" id="KW-1185">Reference proteome</keyword>
<accession>A0ACB6QA07</accession>
<protein>
    <submittedName>
        <fullName evidence="1">Alpha/beta-hydrolase</fullName>
    </submittedName>
</protein>
<sequence>MDSFGFNIMEHVIACQHIRGYRNATKDATTQLRLAVKQYTPKEVPSPRAITIIATHANGVPKEAYEPLWEELRLRLGSKLRDIWIADCAHQGASGVLNENLLGDDPNWFDHSRDLLGMVNHFRDSIQPPIVGLGHSMGCAQLVQLSTIHPRLFQGLVFVEPVMLKDFPPGPNAALFTSYRPDLWSSLDEAQEYFRQNKFYKTWDRRVVDIYLRYGLRPVPTALYMQEKPGSVTLTTPKHQEAWSYVRSNFGEHSGNVEGQYAERLTSGDLDSAQSSFLFHRAEPGLALEALPFIQPSVLWIFAEESYINRREDMEFKLSTTGSQNRASGGAKAGSVRMEIVRKAGHLLPLEKVAETANAIVPYVKDQIQEFLHDEDFWAYYDAGRSEPGRLALSQRWMEEVRKKANEKRPNLKMTKL</sequence>
<dbReference type="EMBL" id="MU003544">
    <property type="protein sequence ID" value="KAF2463874.1"/>
    <property type="molecule type" value="Genomic_DNA"/>
</dbReference>
<evidence type="ECO:0000313" key="2">
    <source>
        <dbReference type="Proteomes" id="UP000799755"/>
    </source>
</evidence>
<dbReference type="Proteomes" id="UP000799755">
    <property type="component" value="Unassembled WGS sequence"/>
</dbReference>
<reference evidence="1" key="1">
    <citation type="journal article" date="2020" name="Stud. Mycol.">
        <title>101 Dothideomycetes genomes: a test case for predicting lifestyles and emergence of pathogens.</title>
        <authorList>
            <person name="Haridas S."/>
            <person name="Albert R."/>
            <person name="Binder M."/>
            <person name="Bloem J."/>
            <person name="Labutti K."/>
            <person name="Salamov A."/>
            <person name="Andreopoulos B."/>
            <person name="Baker S."/>
            <person name="Barry K."/>
            <person name="Bills G."/>
            <person name="Bluhm B."/>
            <person name="Cannon C."/>
            <person name="Castanera R."/>
            <person name="Culley D."/>
            <person name="Daum C."/>
            <person name="Ezra D."/>
            <person name="Gonzalez J."/>
            <person name="Henrissat B."/>
            <person name="Kuo A."/>
            <person name="Liang C."/>
            <person name="Lipzen A."/>
            <person name="Lutzoni F."/>
            <person name="Magnuson J."/>
            <person name="Mondo S."/>
            <person name="Nolan M."/>
            <person name="Ohm R."/>
            <person name="Pangilinan J."/>
            <person name="Park H.-J."/>
            <person name="Ramirez L."/>
            <person name="Alfaro M."/>
            <person name="Sun H."/>
            <person name="Tritt A."/>
            <person name="Yoshinaga Y."/>
            <person name="Zwiers L.-H."/>
            <person name="Turgeon B."/>
            <person name="Goodwin S."/>
            <person name="Spatafora J."/>
            <person name="Crous P."/>
            <person name="Grigoriev I."/>
        </authorList>
    </citation>
    <scope>NUCLEOTIDE SEQUENCE</scope>
    <source>
        <strain evidence="1">ATCC 200398</strain>
    </source>
</reference>
<proteinExistence type="predicted"/>
<evidence type="ECO:0000313" key="1">
    <source>
        <dbReference type="EMBL" id="KAF2463874.1"/>
    </source>
</evidence>
<organism evidence="1 2">
    <name type="scientific">Lindgomyces ingoldianus</name>
    <dbReference type="NCBI Taxonomy" id="673940"/>
    <lineage>
        <taxon>Eukaryota</taxon>
        <taxon>Fungi</taxon>
        <taxon>Dikarya</taxon>
        <taxon>Ascomycota</taxon>
        <taxon>Pezizomycotina</taxon>
        <taxon>Dothideomycetes</taxon>
        <taxon>Pleosporomycetidae</taxon>
        <taxon>Pleosporales</taxon>
        <taxon>Lindgomycetaceae</taxon>
        <taxon>Lindgomyces</taxon>
    </lineage>
</organism>
<gene>
    <name evidence="1" type="ORF">BDR25DRAFT_297324</name>
</gene>
<name>A0ACB6QA07_9PLEO</name>
<comment type="caution">
    <text evidence="1">The sequence shown here is derived from an EMBL/GenBank/DDBJ whole genome shotgun (WGS) entry which is preliminary data.</text>
</comment>